<dbReference type="InterPro" id="IPR036145">
    <property type="entry name" value="MinC_C_sf"/>
</dbReference>
<dbReference type="EMBL" id="CP137852">
    <property type="protein sequence ID" value="WPB87666.1"/>
    <property type="molecule type" value="Genomic_DNA"/>
</dbReference>
<feature type="domain" description="Septum formation inhibitor MinC C-terminal" evidence="7">
    <location>
        <begin position="153"/>
        <end position="253"/>
    </location>
</feature>
<dbReference type="Proteomes" id="UP001305521">
    <property type="component" value="Chromosome"/>
</dbReference>
<evidence type="ECO:0000256" key="5">
    <source>
        <dbReference type="ARBA" id="ARBA00025606"/>
    </source>
</evidence>
<dbReference type="InterPro" id="IPR016098">
    <property type="entry name" value="CAP/MinC_C"/>
</dbReference>
<evidence type="ECO:0000256" key="6">
    <source>
        <dbReference type="HAMAP-Rule" id="MF_00267"/>
    </source>
</evidence>
<keyword evidence="10" id="KW-1185">Reference proteome</keyword>
<dbReference type="Pfam" id="PF05209">
    <property type="entry name" value="MinC_N"/>
    <property type="match status" value="1"/>
</dbReference>
<organism evidence="9 10">
    <name type="scientific">Sediminicoccus rosea</name>
    <dbReference type="NCBI Taxonomy" id="1225128"/>
    <lineage>
        <taxon>Bacteria</taxon>
        <taxon>Pseudomonadati</taxon>
        <taxon>Pseudomonadota</taxon>
        <taxon>Alphaproteobacteria</taxon>
        <taxon>Acetobacterales</taxon>
        <taxon>Roseomonadaceae</taxon>
        <taxon>Sediminicoccus</taxon>
    </lineage>
</organism>
<dbReference type="Gene3D" id="3.30.70.260">
    <property type="match status" value="1"/>
</dbReference>
<name>A0ABZ0PR63_9PROT</name>
<reference evidence="9 10" key="1">
    <citation type="submission" date="2023-11" db="EMBL/GenBank/DDBJ databases">
        <title>Arctic aerobic anoxygenic photoheterotroph Sediminicoccus rosea KRV36 adapts its photosynthesis to long days of polar summer.</title>
        <authorList>
            <person name="Tomasch J."/>
            <person name="Kopejtka K."/>
            <person name="Bily T."/>
            <person name="Gardiner A.T."/>
            <person name="Gardian Z."/>
            <person name="Shivaramu S."/>
            <person name="Koblizek M."/>
            <person name="Engelhardt F."/>
            <person name="Kaftan D."/>
        </authorList>
    </citation>
    <scope>NUCLEOTIDE SEQUENCE [LARGE SCALE GENOMIC DNA]</scope>
    <source>
        <strain evidence="9 10">R-30</strain>
    </source>
</reference>
<evidence type="ECO:0000256" key="3">
    <source>
        <dbReference type="ARBA" id="ARBA00023210"/>
    </source>
</evidence>
<dbReference type="InterPro" id="IPR007874">
    <property type="entry name" value="MinC_N"/>
</dbReference>
<comment type="function">
    <text evidence="5 6">Cell division inhibitor that blocks the formation of polar Z ring septums. Rapidly oscillates between the poles of the cell to destabilize FtsZ filaments that have formed before they mature into polar Z rings. Prevents FtsZ polymerization.</text>
</comment>
<gene>
    <name evidence="6 9" type="primary">minC</name>
    <name evidence="9" type="ORF">R9Z33_05270</name>
</gene>
<feature type="domain" description="Septum formation inhibitor MinC N-terminal" evidence="8">
    <location>
        <begin position="19"/>
        <end position="89"/>
    </location>
</feature>
<protein>
    <recommendedName>
        <fullName evidence="6">Probable septum site-determining protein MinC</fullName>
    </recommendedName>
</protein>
<evidence type="ECO:0000256" key="1">
    <source>
        <dbReference type="ARBA" id="ARBA00006291"/>
    </source>
</evidence>
<evidence type="ECO:0000313" key="10">
    <source>
        <dbReference type="Proteomes" id="UP001305521"/>
    </source>
</evidence>
<dbReference type="InterPro" id="IPR013033">
    <property type="entry name" value="MinC"/>
</dbReference>
<evidence type="ECO:0000259" key="8">
    <source>
        <dbReference type="Pfam" id="PF05209"/>
    </source>
</evidence>
<keyword evidence="3 6" id="KW-0717">Septation</keyword>
<sequence length="257" mass="26551">MTAEARPIQPPSGPPTETFRLRGSNYSLLTLRLLTGDVGAVLPALGDQFRKAPGFLRYAPIAISLDDLGGEQVDFPALVAGLRALEILPIGVVGGPQLLRAAAAGAGLPTLRPAGQRDTEVEAPSPVAAPPVAIAPAATAEPPRPAPAARTMVVNQNVRAGQRVYAEGSDLIVVGSVNAGAEVLADGNIHIYGALRGRALAGASEDGEARIFAQNFDPELVAISGFYAVREGLTPASIGRGVQVRLDGEQLRFDPFG</sequence>
<dbReference type="Gene3D" id="2.160.20.70">
    <property type="match status" value="1"/>
</dbReference>
<dbReference type="PANTHER" id="PTHR34108">
    <property type="entry name" value="SEPTUM SITE-DETERMINING PROTEIN MINC"/>
    <property type="match status" value="1"/>
</dbReference>
<keyword evidence="2 6" id="KW-0132">Cell division</keyword>
<dbReference type="SUPFAM" id="SSF63848">
    <property type="entry name" value="Cell-division inhibitor MinC, C-terminal domain"/>
    <property type="match status" value="1"/>
</dbReference>
<accession>A0ABZ0PR63</accession>
<dbReference type="SUPFAM" id="SSF53659">
    <property type="entry name" value="Isocitrate/Isopropylmalate dehydrogenase-like"/>
    <property type="match status" value="1"/>
</dbReference>
<comment type="similarity">
    <text evidence="1 6">Belongs to the MinC family.</text>
</comment>
<evidence type="ECO:0000256" key="2">
    <source>
        <dbReference type="ARBA" id="ARBA00022618"/>
    </source>
</evidence>
<dbReference type="InterPro" id="IPR005526">
    <property type="entry name" value="Septum_form_inhib_MinC_C"/>
</dbReference>
<comment type="subunit">
    <text evidence="6">Interacts with MinD and FtsZ.</text>
</comment>
<dbReference type="NCBIfam" id="TIGR01222">
    <property type="entry name" value="minC"/>
    <property type="match status" value="1"/>
</dbReference>
<dbReference type="HAMAP" id="MF_00267">
    <property type="entry name" value="MinC"/>
    <property type="match status" value="1"/>
</dbReference>
<dbReference type="PANTHER" id="PTHR34108:SF1">
    <property type="entry name" value="SEPTUM SITE-DETERMINING PROTEIN MINC"/>
    <property type="match status" value="1"/>
</dbReference>
<evidence type="ECO:0000313" key="9">
    <source>
        <dbReference type="EMBL" id="WPB87666.1"/>
    </source>
</evidence>
<dbReference type="Pfam" id="PF03775">
    <property type="entry name" value="MinC_C"/>
    <property type="match status" value="1"/>
</dbReference>
<proteinExistence type="inferred from homology"/>
<evidence type="ECO:0000256" key="4">
    <source>
        <dbReference type="ARBA" id="ARBA00023306"/>
    </source>
</evidence>
<keyword evidence="4 6" id="KW-0131">Cell cycle</keyword>
<dbReference type="RefSeq" id="WP_318651616.1">
    <property type="nucleotide sequence ID" value="NZ_CP137852.1"/>
</dbReference>
<evidence type="ECO:0000259" key="7">
    <source>
        <dbReference type="Pfam" id="PF03775"/>
    </source>
</evidence>